<evidence type="ECO:0000313" key="2">
    <source>
        <dbReference type="Proteomes" id="UP000789702"/>
    </source>
</evidence>
<sequence>GSSGLGKEIAKLMASKGAHVTICAINNLDSALEEIKKANKHLRMTH</sequence>
<name>A0ACA9Q334_9GLOM</name>
<dbReference type="EMBL" id="CAJVPU010037883">
    <property type="protein sequence ID" value="CAG8733560.1"/>
    <property type="molecule type" value="Genomic_DNA"/>
</dbReference>
<protein>
    <submittedName>
        <fullName evidence="1">2446_t:CDS:1</fullName>
    </submittedName>
</protein>
<accession>A0ACA9Q334</accession>
<reference evidence="1" key="1">
    <citation type="submission" date="2021-06" db="EMBL/GenBank/DDBJ databases">
        <authorList>
            <person name="Kallberg Y."/>
            <person name="Tangrot J."/>
            <person name="Rosling A."/>
        </authorList>
    </citation>
    <scope>NUCLEOTIDE SEQUENCE</scope>
    <source>
        <strain evidence="1">IL203A</strain>
    </source>
</reference>
<comment type="caution">
    <text evidence="1">The sequence shown here is derived from an EMBL/GenBank/DDBJ whole genome shotgun (WGS) entry which is preliminary data.</text>
</comment>
<dbReference type="Proteomes" id="UP000789702">
    <property type="component" value="Unassembled WGS sequence"/>
</dbReference>
<proteinExistence type="predicted"/>
<feature type="non-terminal residue" evidence="1">
    <location>
        <position position="1"/>
    </location>
</feature>
<organism evidence="1 2">
    <name type="scientific">Dentiscutata heterogama</name>
    <dbReference type="NCBI Taxonomy" id="1316150"/>
    <lineage>
        <taxon>Eukaryota</taxon>
        <taxon>Fungi</taxon>
        <taxon>Fungi incertae sedis</taxon>
        <taxon>Mucoromycota</taxon>
        <taxon>Glomeromycotina</taxon>
        <taxon>Glomeromycetes</taxon>
        <taxon>Diversisporales</taxon>
        <taxon>Gigasporaceae</taxon>
        <taxon>Dentiscutata</taxon>
    </lineage>
</organism>
<gene>
    <name evidence="1" type="ORF">DHETER_LOCUS13592</name>
</gene>
<keyword evidence="2" id="KW-1185">Reference proteome</keyword>
<evidence type="ECO:0000313" key="1">
    <source>
        <dbReference type="EMBL" id="CAG8733560.1"/>
    </source>
</evidence>